<feature type="region of interest" description="Disordered" evidence="2">
    <location>
        <begin position="1"/>
        <end position="22"/>
    </location>
</feature>
<evidence type="ECO:0000256" key="1">
    <source>
        <dbReference type="ARBA" id="ARBA00023002"/>
    </source>
</evidence>
<protein>
    <submittedName>
        <fullName evidence="4">NAD(P)-binding domain-containing protein</fullName>
    </submittedName>
</protein>
<sequence>MLRAPTCARTPDGHHEEEEQTMSSLGIIGSGNIGTAIARLAVAADIDVVIANSRGPQSLTALVEELGPRATAATVEEAARAGEATVLSIPLTAYSSLPEGLLRGRTVLDTGNHYPFRDGRIAELDSEEMTTTELAQRLLPGALLVKAFNNILAHHIPQLARPAGAADRSALPIAGEDPDAKARAAVLIDRLGFGTVDAGTLAESWRFEPESDAYTRIYLADPEVPPEQIMQAPAAPVSAEKLRAALEGSRRVKVAERTF</sequence>
<dbReference type="Proteomes" id="UP001183390">
    <property type="component" value="Unassembled WGS sequence"/>
</dbReference>
<dbReference type="EMBL" id="JAVREP010000031">
    <property type="protein sequence ID" value="MDT0331968.1"/>
    <property type="molecule type" value="Genomic_DNA"/>
</dbReference>
<evidence type="ECO:0000313" key="4">
    <source>
        <dbReference type="EMBL" id="MDT0331968.1"/>
    </source>
</evidence>
<dbReference type="Pfam" id="PF03807">
    <property type="entry name" value="F420_oxidored"/>
    <property type="match status" value="1"/>
</dbReference>
<name>A0ABU2MGZ2_9ACTN</name>
<reference evidence="5" key="1">
    <citation type="submission" date="2023-07" db="EMBL/GenBank/DDBJ databases">
        <title>30 novel species of actinomycetes from the DSMZ collection.</title>
        <authorList>
            <person name="Nouioui I."/>
        </authorList>
    </citation>
    <scope>NUCLEOTIDE SEQUENCE [LARGE SCALE GENOMIC DNA]</scope>
    <source>
        <strain evidence="5">DSM 44743</strain>
    </source>
</reference>
<dbReference type="RefSeq" id="WP_311514410.1">
    <property type="nucleotide sequence ID" value="NZ_JAVREP010000031.1"/>
</dbReference>
<gene>
    <name evidence="4" type="ORF">RM479_26465</name>
</gene>
<dbReference type="SUPFAM" id="SSF51735">
    <property type="entry name" value="NAD(P)-binding Rossmann-fold domains"/>
    <property type="match status" value="1"/>
</dbReference>
<evidence type="ECO:0000313" key="5">
    <source>
        <dbReference type="Proteomes" id="UP001183390"/>
    </source>
</evidence>
<feature type="domain" description="Pyrroline-5-carboxylate reductase catalytic N-terminal" evidence="3">
    <location>
        <begin position="25"/>
        <end position="112"/>
    </location>
</feature>
<dbReference type="PANTHER" id="PTHR14239">
    <property type="entry name" value="DUDULIN-RELATED"/>
    <property type="match status" value="1"/>
</dbReference>
<accession>A0ABU2MGZ2</accession>
<dbReference type="Gene3D" id="3.40.50.720">
    <property type="entry name" value="NAD(P)-binding Rossmann-like Domain"/>
    <property type="match status" value="1"/>
</dbReference>
<proteinExistence type="predicted"/>
<organism evidence="4 5">
    <name type="scientific">Nocardiopsis lambiniae</name>
    <dbReference type="NCBI Taxonomy" id="3075539"/>
    <lineage>
        <taxon>Bacteria</taxon>
        <taxon>Bacillati</taxon>
        <taxon>Actinomycetota</taxon>
        <taxon>Actinomycetes</taxon>
        <taxon>Streptosporangiales</taxon>
        <taxon>Nocardiopsidaceae</taxon>
        <taxon>Nocardiopsis</taxon>
    </lineage>
</organism>
<evidence type="ECO:0000259" key="3">
    <source>
        <dbReference type="Pfam" id="PF03807"/>
    </source>
</evidence>
<comment type="caution">
    <text evidence="4">The sequence shown here is derived from an EMBL/GenBank/DDBJ whole genome shotgun (WGS) entry which is preliminary data.</text>
</comment>
<keyword evidence="5" id="KW-1185">Reference proteome</keyword>
<keyword evidence="1" id="KW-0560">Oxidoreductase</keyword>
<evidence type="ECO:0000256" key="2">
    <source>
        <dbReference type="SAM" id="MobiDB-lite"/>
    </source>
</evidence>
<dbReference type="InterPro" id="IPR036291">
    <property type="entry name" value="NAD(P)-bd_dom_sf"/>
</dbReference>
<dbReference type="InterPro" id="IPR051267">
    <property type="entry name" value="STEAP_metalloreductase"/>
</dbReference>
<dbReference type="PANTHER" id="PTHR14239:SF10">
    <property type="entry name" value="REDUCTASE"/>
    <property type="match status" value="1"/>
</dbReference>
<dbReference type="InterPro" id="IPR028939">
    <property type="entry name" value="P5C_Rdtase_cat_N"/>
</dbReference>